<feature type="signal peptide" evidence="1">
    <location>
        <begin position="1"/>
        <end position="20"/>
    </location>
</feature>
<organism evidence="2 3">
    <name type="scientific">Parathalassolituus penaei</name>
    <dbReference type="NCBI Taxonomy" id="2997323"/>
    <lineage>
        <taxon>Bacteria</taxon>
        <taxon>Pseudomonadati</taxon>
        <taxon>Pseudomonadota</taxon>
        <taxon>Gammaproteobacteria</taxon>
        <taxon>Oceanospirillales</taxon>
        <taxon>Oceanospirillaceae</taxon>
        <taxon>Parathalassolituus</taxon>
    </lineage>
</organism>
<evidence type="ECO:0000256" key="1">
    <source>
        <dbReference type="SAM" id="SignalP"/>
    </source>
</evidence>
<dbReference type="RefSeq" id="WP_283172014.1">
    <property type="nucleotide sequence ID" value="NZ_JAPNOA010000006.1"/>
</dbReference>
<evidence type="ECO:0008006" key="4">
    <source>
        <dbReference type="Google" id="ProtNLM"/>
    </source>
</evidence>
<accession>A0A9X3EA66</accession>
<proteinExistence type="predicted"/>
<evidence type="ECO:0000313" key="3">
    <source>
        <dbReference type="Proteomes" id="UP001150830"/>
    </source>
</evidence>
<dbReference type="Proteomes" id="UP001150830">
    <property type="component" value="Unassembled WGS sequence"/>
</dbReference>
<gene>
    <name evidence="2" type="ORF">OUO13_01155</name>
</gene>
<sequence length="178" mass="18352">MSVFTLRQLGLVSAVSLVMAGCATTPPPVCMPMEEAPVAAAAPATATSASATATSVAVNSVDQKAVATGTGMIYILRPLNDQSLASMTVTLDDTQAGSIKGTTSGGQYLVFPVSAGKHTLYSLAENRAELAVEVKDGETLYILQNASYGFGSAISELKQLDQAAGLKMLPTLRPGRQK</sequence>
<dbReference type="PROSITE" id="PS51257">
    <property type="entry name" value="PROKAR_LIPOPROTEIN"/>
    <property type="match status" value="1"/>
</dbReference>
<feature type="chain" id="PRO_5040754656" description="DUF2846 domain-containing protein" evidence="1">
    <location>
        <begin position="21"/>
        <end position="178"/>
    </location>
</feature>
<name>A0A9X3EA66_9GAMM</name>
<protein>
    <recommendedName>
        <fullName evidence="4">DUF2846 domain-containing protein</fullName>
    </recommendedName>
</protein>
<keyword evidence="3" id="KW-1185">Reference proteome</keyword>
<dbReference type="AlphaFoldDB" id="A0A9X3EA66"/>
<comment type="caution">
    <text evidence="2">The sequence shown here is derived from an EMBL/GenBank/DDBJ whole genome shotgun (WGS) entry which is preliminary data.</text>
</comment>
<dbReference type="EMBL" id="JAPNOA010000006">
    <property type="protein sequence ID" value="MCY0963794.1"/>
    <property type="molecule type" value="Genomic_DNA"/>
</dbReference>
<reference evidence="2" key="1">
    <citation type="submission" date="2022-11" db="EMBL/GenBank/DDBJ databases">
        <title>Parathalassolutuus dongxingensis gen. nov., sp. nov., a novel member of family Oceanospirillaceae isolated from a coastal shrimp pond in Guangxi, China.</title>
        <authorList>
            <person name="Chen H."/>
        </authorList>
    </citation>
    <scope>NUCLEOTIDE SEQUENCE</scope>
    <source>
        <strain evidence="2">G-43</strain>
    </source>
</reference>
<evidence type="ECO:0000313" key="2">
    <source>
        <dbReference type="EMBL" id="MCY0963794.1"/>
    </source>
</evidence>
<keyword evidence="1" id="KW-0732">Signal</keyword>